<dbReference type="OrthoDB" id="529208at2"/>
<evidence type="ECO:0000256" key="4">
    <source>
        <dbReference type="ARBA" id="ARBA00060542"/>
    </source>
</evidence>
<evidence type="ECO:0000256" key="1">
    <source>
        <dbReference type="ARBA" id="ARBA00022603"/>
    </source>
</evidence>
<keyword evidence="7" id="KW-1185">Reference proteome</keyword>
<dbReference type="PANTHER" id="PTHR44068">
    <property type="entry name" value="ZGC:194242"/>
    <property type="match status" value="1"/>
</dbReference>
<dbReference type="Gene3D" id="3.40.50.150">
    <property type="entry name" value="Vaccinia Virus protein VP39"/>
    <property type="match status" value="1"/>
</dbReference>
<evidence type="ECO:0000313" key="6">
    <source>
        <dbReference type="EMBL" id="KAA6187750.1"/>
    </source>
</evidence>
<dbReference type="InterPro" id="IPR029063">
    <property type="entry name" value="SAM-dependent_MTases_sf"/>
</dbReference>
<organism evidence="6 7">
    <name type="scientific">Thiohalocapsa marina</name>
    <dbReference type="NCBI Taxonomy" id="424902"/>
    <lineage>
        <taxon>Bacteria</taxon>
        <taxon>Pseudomonadati</taxon>
        <taxon>Pseudomonadota</taxon>
        <taxon>Gammaproteobacteria</taxon>
        <taxon>Chromatiales</taxon>
        <taxon>Chromatiaceae</taxon>
        <taxon>Thiohalocapsa</taxon>
    </lineage>
</organism>
<dbReference type="InterPro" id="IPR013216">
    <property type="entry name" value="Methyltransf_11"/>
</dbReference>
<dbReference type="PANTHER" id="PTHR44068:SF11">
    <property type="entry name" value="GERANYL DIPHOSPHATE 2-C-METHYLTRANSFERASE"/>
    <property type="match status" value="1"/>
</dbReference>
<name>A0A5M8FVB4_9GAMM</name>
<evidence type="ECO:0000256" key="2">
    <source>
        <dbReference type="ARBA" id="ARBA00022679"/>
    </source>
</evidence>
<gene>
    <name evidence="6" type="ORF">F2Q65_00455</name>
</gene>
<dbReference type="EMBL" id="VWXX01000001">
    <property type="protein sequence ID" value="KAA6187750.1"/>
    <property type="molecule type" value="Genomic_DNA"/>
</dbReference>
<dbReference type="GO" id="GO:0052729">
    <property type="term" value="F:dimethylglycine N-methyltransferase activity"/>
    <property type="evidence" value="ECO:0007669"/>
    <property type="project" value="UniProtKB-ARBA"/>
</dbReference>
<sequence length="280" mass="31344">MSTAYSPAVETARAYYNSQDADNFYFRVWGGEDIHIGLYQTPDEAIRDASRRTVERMASLANGLGPHSRVLDMGAGYGGAARHLARRFGCQVTALNLSEAENARNRQMNREQGLAERIDVVEGSFEAVPAADASFDLVWSQDAILHSGHRDRVIAEAARVLRPGGELVFTDPMQADDCPADVLQPVLDRIHLSTLGSPAFYRQQAAKQGLRELDFIEHTDQLITHYSRVHDELQQNRERLRGLVSDTYIERMLAGLQHWVSAGNNGWLCWGILHFRKPAD</sequence>
<protein>
    <submittedName>
        <fullName evidence="6">Methyltransferase domain-containing protein</fullName>
    </submittedName>
</protein>
<evidence type="ECO:0000259" key="5">
    <source>
        <dbReference type="Pfam" id="PF08241"/>
    </source>
</evidence>
<feature type="domain" description="Methyltransferase type 11" evidence="5">
    <location>
        <begin position="71"/>
        <end position="169"/>
    </location>
</feature>
<evidence type="ECO:0000313" key="7">
    <source>
        <dbReference type="Proteomes" id="UP000322981"/>
    </source>
</evidence>
<keyword evidence="3" id="KW-0949">S-adenosyl-L-methionine</keyword>
<keyword evidence="1 6" id="KW-0489">Methyltransferase</keyword>
<dbReference type="GO" id="GO:0032259">
    <property type="term" value="P:methylation"/>
    <property type="evidence" value="ECO:0007669"/>
    <property type="project" value="UniProtKB-KW"/>
</dbReference>
<dbReference type="RefSeq" id="WP_150089301.1">
    <property type="nucleotide sequence ID" value="NZ_JBFUOH010000011.1"/>
</dbReference>
<dbReference type="InterPro" id="IPR050447">
    <property type="entry name" value="Erg6_SMT_methyltransf"/>
</dbReference>
<dbReference type="GO" id="GO:0019286">
    <property type="term" value="P:glycine betaine biosynthetic process from glycine"/>
    <property type="evidence" value="ECO:0007669"/>
    <property type="project" value="UniProtKB-ARBA"/>
</dbReference>
<dbReference type="SUPFAM" id="SSF53335">
    <property type="entry name" value="S-adenosyl-L-methionine-dependent methyltransferases"/>
    <property type="match status" value="1"/>
</dbReference>
<keyword evidence="2 6" id="KW-0808">Transferase</keyword>
<reference evidence="6 7" key="1">
    <citation type="submission" date="2019-09" db="EMBL/GenBank/DDBJ databases">
        <title>Whole-genome sequence of the purple sulfur bacterium Thiohalocapsa marina DSM 19078.</title>
        <authorList>
            <person name="Kyndt J.A."/>
            <person name="Meyer T.E."/>
        </authorList>
    </citation>
    <scope>NUCLEOTIDE SEQUENCE [LARGE SCALE GENOMIC DNA]</scope>
    <source>
        <strain evidence="6 7">DSM 19078</strain>
    </source>
</reference>
<dbReference type="FunFam" id="3.40.50.150:FF:000461">
    <property type="entry name" value="Sarcosine/dimethylglycine N-methyltransferase"/>
    <property type="match status" value="1"/>
</dbReference>
<dbReference type="Pfam" id="PF08241">
    <property type="entry name" value="Methyltransf_11"/>
    <property type="match status" value="1"/>
</dbReference>
<dbReference type="Proteomes" id="UP000322981">
    <property type="component" value="Unassembled WGS sequence"/>
</dbReference>
<dbReference type="AlphaFoldDB" id="A0A5M8FVB4"/>
<comment type="caution">
    <text evidence="6">The sequence shown here is derived from an EMBL/GenBank/DDBJ whole genome shotgun (WGS) entry which is preliminary data.</text>
</comment>
<evidence type="ECO:0000256" key="3">
    <source>
        <dbReference type="ARBA" id="ARBA00022691"/>
    </source>
</evidence>
<dbReference type="CDD" id="cd02440">
    <property type="entry name" value="AdoMet_MTases"/>
    <property type="match status" value="1"/>
</dbReference>
<comment type="pathway">
    <text evidence="4">Amine and polyamine biosynthesis; betaine biosynthesis via glycine pathway; betaine from glycine: step 3/3.</text>
</comment>
<accession>A0A5M8FVB4</accession>
<proteinExistence type="predicted"/>